<gene>
    <name evidence="2" type="ORF">CAL65_10605</name>
</gene>
<feature type="transmembrane region" description="Helical" evidence="1">
    <location>
        <begin position="123"/>
        <end position="150"/>
    </location>
</feature>
<dbReference type="InterPro" id="IPR053170">
    <property type="entry name" value="Transcription_regulator"/>
</dbReference>
<dbReference type="InterPro" id="IPR007404">
    <property type="entry name" value="YdjM-like"/>
</dbReference>
<keyword evidence="3" id="KW-1185">Reference proteome</keyword>
<protein>
    <recommendedName>
        <fullName evidence="4">Metal-dependent hydrolase</fullName>
    </recommendedName>
</protein>
<dbReference type="PANTHER" id="PTHR40031:SF1">
    <property type="entry name" value="MEMBRANE-BOUND METAL-DEPENDENT HYDROLASE"/>
    <property type="match status" value="1"/>
</dbReference>
<feature type="transmembrane region" description="Helical" evidence="1">
    <location>
        <begin position="59"/>
        <end position="81"/>
    </location>
</feature>
<dbReference type="AlphaFoldDB" id="A0A3E0WTV3"/>
<dbReference type="PANTHER" id="PTHR40031">
    <property type="entry name" value="HYPOTHETICAL MEMBRANE SPANNING PROTEIN"/>
    <property type="match status" value="1"/>
</dbReference>
<dbReference type="Pfam" id="PF04307">
    <property type="entry name" value="YdjM"/>
    <property type="match status" value="1"/>
</dbReference>
<keyword evidence="1" id="KW-0472">Membrane</keyword>
<evidence type="ECO:0008006" key="4">
    <source>
        <dbReference type="Google" id="ProtNLM"/>
    </source>
</evidence>
<accession>A0A3E0WTV3</accession>
<evidence type="ECO:0000313" key="3">
    <source>
        <dbReference type="Proteomes" id="UP000256763"/>
    </source>
</evidence>
<evidence type="ECO:0000313" key="2">
    <source>
        <dbReference type="EMBL" id="RFA36422.1"/>
    </source>
</evidence>
<proteinExistence type="predicted"/>
<dbReference type="Proteomes" id="UP000256763">
    <property type="component" value="Unassembled WGS sequence"/>
</dbReference>
<keyword evidence="1" id="KW-0812">Transmembrane</keyword>
<organism evidence="2 3">
    <name type="scientific">Alkalilimnicola ehrlichii</name>
    <dbReference type="NCBI Taxonomy" id="351052"/>
    <lineage>
        <taxon>Bacteria</taxon>
        <taxon>Pseudomonadati</taxon>
        <taxon>Pseudomonadota</taxon>
        <taxon>Gammaproteobacteria</taxon>
        <taxon>Chromatiales</taxon>
        <taxon>Ectothiorhodospiraceae</taxon>
        <taxon>Alkalilimnicola</taxon>
    </lineage>
</organism>
<comment type="caution">
    <text evidence="2">The sequence shown here is derived from an EMBL/GenBank/DDBJ whole genome shotgun (WGS) entry which is preliminary data.</text>
</comment>
<dbReference type="RefSeq" id="WP_116301872.1">
    <property type="nucleotide sequence ID" value="NZ_NFZV01000007.1"/>
</dbReference>
<reference evidence="3" key="1">
    <citation type="submission" date="2017-05" db="EMBL/GenBank/DDBJ databases">
        <authorList>
            <person name="Sharma S."/>
            <person name="Sidhu C."/>
            <person name="Pinnaka A.K."/>
        </authorList>
    </citation>
    <scope>NUCLEOTIDE SEQUENCE [LARGE SCALE GENOMIC DNA]</scope>
    <source>
        <strain evidence="3">AK93</strain>
    </source>
</reference>
<feature type="transmembrane region" description="Helical" evidence="1">
    <location>
        <begin position="159"/>
        <end position="177"/>
    </location>
</feature>
<dbReference type="OrthoDB" id="9781927at2"/>
<keyword evidence="1" id="KW-1133">Transmembrane helix</keyword>
<evidence type="ECO:0000256" key="1">
    <source>
        <dbReference type="SAM" id="Phobius"/>
    </source>
</evidence>
<name>A0A3E0WTV3_9GAMM</name>
<feature type="transmembrane region" description="Helical" evidence="1">
    <location>
        <begin position="93"/>
        <end position="117"/>
    </location>
</feature>
<dbReference type="EMBL" id="NFZW01000009">
    <property type="protein sequence ID" value="RFA36422.1"/>
    <property type="molecule type" value="Genomic_DNA"/>
</dbReference>
<sequence length="341" mass="39151">MDSLSHILLGGAIGNAVLGRRIGNKAILWGAAISLVPDIDVPIGAMMSDLNALTFHRGITHSLLFIALLTPLLGWALSRLYRRDGVSWVRWSLLCGLVLLSHLVIDAFTSYGIQLFLPFDNTAFTIASISVIDPLFTLPLLIAVPIIFFLRRERPARQWLGYGAMALSAAYLGFTLINKIHVQSVFEEQLHVQGIQADRLFVKPTLFNNILWRGIAETDDRFWVGFHSRLDSTSDIEFKSFRKNHHLLRPFRNEEAVRRLDRVSNGYFKVERRSDGLYVHDMRYGQAFEFMETERDFVFSYRLVPDPSGRYQITIETIAPEVERERDRDSLQELWERILGR</sequence>